<reference evidence="3" key="1">
    <citation type="submission" date="2021-08" db="EMBL/GenBank/DDBJ databases">
        <title>Comparative analyses of Brucepasteria parasyntrophica and Teretinema zuelzerae.</title>
        <authorList>
            <person name="Song Y."/>
            <person name="Brune A."/>
        </authorList>
    </citation>
    <scope>NUCLEOTIDE SEQUENCE</scope>
    <source>
        <strain evidence="3">DSM 1903</strain>
    </source>
</reference>
<evidence type="ECO:0000313" key="3">
    <source>
        <dbReference type="EMBL" id="MCD1654710.1"/>
    </source>
</evidence>
<comment type="caution">
    <text evidence="3">The sequence shown here is derived from an EMBL/GenBank/DDBJ whole genome shotgun (WGS) entry which is preliminary data.</text>
</comment>
<evidence type="ECO:0000256" key="1">
    <source>
        <dbReference type="SAM" id="MobiDB-lite"/>
    </source>
</evidence>
<feature type="chain" id="PRO_5041900179" evidence="2">
    <location>
        <begin position="20"/>
        <end position="1048"/>
    </location>
</feature>
<proteinExistence type="predicted"/>
<sequence length="1048" mass="116615">MKLRIILALAVVCASAVSAADRTVTIESARSTEYISDSQDGSSKDRELIRFRGDVKIVVTEGTSVSKIGADEVTYDKNKDMLEARGNVTYEHTTGKSGSQKFKGQALRFDIKKQEGVFLSGAVTQETGKAKSDPYIIQAEISGRDSSTTMAFKNGVLTTCDADNPHWSINASRIWLLPGNEIAILNGIFFIGPLPVFYIPAFYYPSDEMIFHPVFGFRNREGYFVQTSTYLYGRKPIAAKSSTTSGTSFSDFLQSDTLKEQKREGLFLRNLESDAKSTSSDYFKIVADTYSSLGYMTGADGSFSGTGLIKSLSFSGYAGFSRTLFPPSSGLFYSTYDSTGTEYWNSGWFFGNELPFRYRANLSLTFDKKPFRLTATLPLISDPFFKQDFLDRSEDLNWFTLLTDQAELASGSSISQETSFSWNLNGSVQPDVSFAAPWLTTFSISSFSGLLSFNSKPNATITGSESSYSPERRFFYPEMIKPEFKAALAGTLISSSKTRSPKKKEAEKEKPDIGSLENPFTDSSAEPDDTLSAQKAPDKTEAERFIPAAGTTGTSAITSSSGQSAWSVTWNVDPSVVQEIRYNPTDWESPDEIGWNTYSSIYYQAKATGALKGAWSYDQNFLDVSSSVSLNGTRQDHPWLSDEVYDTEAKKNTVKLVDYKASTYTVENSSSVKCVPLNRHAVLKPVSFAWNFTGDLIKSEFTGTVDEPEWETKPLEWEKDFIDVHSATAVIGAKLGGYDQKFTLVSNLPPLLESWTGTAAFATSFLNASFSSKLYEKTVDDEDDWLWDPFKASLTWTLPFGVKAGQEYAYDLQGDEPSRLHFSLSKNGASAFYTFTNTVPYELVAGSGWKLSADEKEFLPSAAGLSYTNSAKPLSLNLWKNRVSLQAKVSTNVKFNLLKLTESSFDFVPTITFKIYEFLDLSFSSTSRNSEIARYFQDWMDLPAPLPGETNLVTDLVKSFNFWNEQDRTATGYKLKSLSMEMTHYLHDWTANLKVSVKPELQTDGGYRYEFTPIITFVVQWKPISDIKTTVTSEKGVFSLNTTDETDE</sequence>
<feature type="compositionally biased region" description="Basic and acidic residues" evidence="1">
    <location>
        <begin position="503"/>
        <end position="512"/>
    </location>
</feature>
<organism evidence="3 4">
    <name type="scientific">Teretinema zuelzerae</name>
    <dbReference type="NCBI Taxonomy" id="156"/>
    <lineage>
        <taxon>Bacteria</taxon>
        <taxon>Pseudomonadati</taxon>
        <taxon>Spirochaetota</taxon>
        <taxon>Spirochaetia</taxon>
        <taxon>Spirochaetales</taxon>
        <taxon>Treponemataceae</taxon>
        <taxon>Teretinema</taxon>
    </lineage>
</organism>
<dbReference type="RefSeq" id="WP_230755203.1">
    <property type="nucleotide sequence ID" value="NZ_JAINWA010000003.1"/>
</dbReference>
<feature type="region of interest" description="Disordered" evidence="1">
    <location>
        <begin position="495"/>
        <end position="542"/>
    </location>
</feature>
<feature type="signal peptide" evidence="2">
    <location>
        <begin position="1"/>
        <end position="19"/>
    </location>
</feature>
<dbReference type="PANTHER" id="PTHR30189">
    <property type="entry name" value="LPS-ASSEMBLY PROTEIN"/>
    <property type="match status" value="1"/>
</dbReference>
<name>A0AAE3EGU8_9SPIR</name>
<protein>
    <submittedName>
        <fullName evidence="3">LPS-assembly protein LptD</fullName>
    </submittedName>
</protein>
<keyword evidence="4" id="KW-1185">Reference proteome</keyword>
<evidence type="ECO:0000256" key="2">
    <source>
        <dbReference type="SAM" id="SignalP"/>
    </source>
</evidence>
<dbReference type="GO" id="GO:1990351">
    <property type="term" value="C:transporter complex"/>
    <property type="evidence" value="ECO:0007669"/>
    <property type="project" value="TreeGrafter"/>
</dbReference>
<dbReference type="InterPro" id="IPR050218">
    <property type="entry name" value="LptD"/>
</dbReference>
<dbReference type="Proteomes" id="UP001198163">
    <property type="component" value="Unassembled WGS sequence"/>
</dbReference>
<dbReference type="AlphaFoldDB" id="A0AAE3EGU8"/>
<dbReference type="GO" id="GO:0009279">
    <property type="term" value="C:cell outer membrane"/>
    <property type="evidence" value="ECO:0007669"/>
    <property type="project" value="TreeGrafter"/>
</dbReference>
<dbReference type="PANTHER" id="PTHR30189:SF1">
    <property type="entry name" value="LPS-ASSEMBLY PROTEIN LPTD"/>
    <property type="match status" value="1"/>
</dbReference>
<keyword evidence="2" id="KW-0732">Signal</keyword>
<dbReference type="EMBL" id="JAINWA010000003">
    <property type="protein sequence ID" value="MCD1654710.1"/>
    <property type="molecule type" value="Genomic_DNA"/>
</dbReference>
<accession>A0AAE3EGU8</accession>
<evidence type="ECO:0000313" key="4">
    <source>
        <dbReference type="Proteomes" id="UP001198163"/>
    </source>
</evidence>
<gene>
    <name evidence="3" type="ORF">K7J14_08325</name>
</gene>